<name>A0A919XAV5_9BACI</name>
<comment type="caution">
    <text evidence="3">The sequence shown here is derived from an EMBL/GenBank/DDBJ whole genome shotgun (WGS) entry which is preliminary data.</text>
</comment>
<keyword evidence="1" id="KW-1133">Transmembrane helix</keyword>
<dbReference type="CDD" id="cd15787">
    <property type="entry name" value="YycH_N"/>
    <property type="match status" value="1"/>
</dbReference>
<proteinExistence type="predicted"/>
<keyword evidence="4" id="KW-1185">Reference proteome</keyword>
<gene>
    <name evidence="3" type="ORF">J43TS3_28550</name>
</gene>
<organism evidence="3 4">
    <name type="scientific">Ornithinibacillus bavariensis</name>
    <dbReference type="NCBI Taxonomy" id="545502"/>
    <lineage>
        <taxon>Bacteria</taxon>
        <taxon>Bacillati</taxon>
        <taxon>Bacillota</taxon>
        <taxon>Bacilli</taxon>
        <taxon>Bacillales</taxon>
        <taxon>Bacillaceae</taxon>
        <taxon>Ornithinibacillus</taxon>
    </lineage>
</organism>
<dbReference type="EMBL" id="BORP01000006">
    <property type="protein sequence ID" value="GIO28244.1"/>
    <property type="molecule type" value="Genomic_DNA"/>
</dbReference>
<dbReference type="InterPro" id="IPR009996">
    <property type="entry name" value="YycH"/>
</dbReference>
<accession>A0A919XAV5</accession>
<dbReference type="Pfam" id="PF07435">
    <property type="entry name" value="YycH"/>
    <property type="match status" value="1"/>
</dbReference>
<keyword evidence="1" id="KW-0812">Transmembrane</keyword>
<protein>
    <recommendedName>
        <fullName evidence="2">Regulatory protein YycH domain-containing protein</fullName>
    </recommendedName>
</protein>
<evidence type="ECO:0000256" key="1">
    <source>
        <dbReference type="SAM" id="Phobius"/>
    </source>
</evidence>
<evidence type="ECO:0000259" key="2">
    <source>
        <dbReference type="Pfam" id="PF07435"/>
    </source>
</evidence>
<evidence type="ECO:0000313" key="4">
    <source>
        <dbReference type="Proteomes" id="UP000676917"/>
    </source>
</evidence>
<keyword evidence="1" id="KW-0472">Membrane</keyword>
<dbReference type="Proteomes" id="UP000676917">
    <property type="component" value="Unassembled WGS sequence"/>
</dbReference>
<feature type="domain" description="Regulatory protein YycH" evidence="2">
    <location>
        <begin position="4"/>
        <end position="431"/>
    </location>
</feature>
<dbReference type="RefSeq" id="WP_212921704.1">
    <property type="nucleotide sequence ID" value="NZ_BORP01000006.1"/>
</dbReference>
<dbReference type="AlphaFoldDB" id="A0A919XAV5"/>
<reference evidence="3" key="1">
    <citation type="submission" date="2021-03" db="EMBL/GenBank/DDBJ databases">
        <title>Antimicrobial resistance genes in bacteria isolated from Japanese honey, and their potential for conferring macrolide and lincosamide resistance in the American foulbrood pathogen Paenibacillus larvae.</title>
        <authorList>
            <person name="Okamoto M."/>
            <person name="Kumagai M."/>
            <person name="Kanamori H."/>
            <person name="Takamatsu D."/>
        </authorList>
    </citation>
    <scope>NUCLEOTIDE SEQUENCE</scope>
    <source>
        <strain evidence="3">J43TS3</strain>
    </source>
</reference>
<dbReference type="Gene3D" id="3.30.310.160">
    <property type="entry name" value="YycH protein, domain 2"/>
    <property type="match status" value="1"/>
</dbReference>
<sequence>MKLEVIKSYTLAILVGISFLLTFSLWSYQSNSPYLEEEGLVNEEEIDLGGTTVTKKSIVQPTSIIFNKYDNYFGFSDPGEREDLYHDIQTWVLYNFRVTDANGAPNEGPQVELTFPDALPMEMIPSIFTVNNTAEIDMPENMFFQRMFISLKSNNNTLTFIFLSTDGKTQVKADVNNTQKRELLNDYMVKLTGLEEYTMIDDPGYPIYIPINPVDITKYYLDSAIIAPDVMKNILFLDPAEVVENVSDDNEIWYQDGQRSMRVFKNKLSMEYINSQETVYNPMSVTDLLDKSINRINSYKGWTDDFRLESVNTAQNNIRFQMYYDGYPVFNPDNLTIIEQRWINDEVTEQRRPLYQITDPYPESFKLESGNELIKYLKSHQTYNLTKIEDIQIGYRLYSMESLGNSRTLTLMPSWYVKMDGEWLQVTIDSENVNRKGVS</sequence>
<evidence type="ECO:0000313" key="3">
    <source>
        <dbReference type="EMBL" id="GIO28244.1"/>
    </source>
</evidence>
<dbReference type="InterPro" id="IPR042274">
    <property type="entry name" value="YycH/YycI_2"/>
</dbReference>
<feature type="transmembrane region" description="Helical" evidence="1">
    <location>
        <begin position="9"/>
        <end position="28"/>
    </location>
</feature>